<comment type="caution">
    <text evidence="2">The sequence shown here is derived from an EMBL/GenBank/DDBJ whole genome shotgun (WGS) entry which is preliminary data.</text>
</comment>
<sequence>MEAEEMHRADKLPNQQQIADRERAKEEHLLLQMMQQQPHTQTRQDGEEMVILEQMWEHQEEAYGNPAAPSTKPRRAGHANREETSGPVEREKYETRTTKKRKGPAPSPGRMSEGRINASLQRLKGDEPLHKLSNEFWKRGTFAERRTILKWPKDGKDTVPSYVDMVLIEGMEGMKDGEELTQKDAPKKVTTLHLIEIAHTDDEKWGGKLLEKHVKYTSLKRLLEGHRFKTKLHVMVLGRTGTVYRHTKQILEQLGLNKMEAIMALKKIHGLTVTYANSMYQLYRELRRGQKEQEEENHPT</sequence>
<accession>A0AAE0EY93</accession>
<feature type="compositionally biased region" description="Basic and acidic residues" evidence="1">
    <location>
        <begin position="19"/>
        <end position="29"/>
    </location>
</feature>
<feature type="compositionally biased region" description="Basic and acidic residues" evidence="1">
    <location>
        <begin position="1"/>
        <end position="11"/>
    </location>
</feature>
<feature type="region of interest" description="Disordered" evidence="1">
    <location>
        <begin position="1"/>
        <end position="114"/>
    </location>
</feature>
<feature type="compositionally biased region" description="Basic and acidic residues" evidence="1">
    <location>
        <begin position="79"/>
        <end position="97"/>
    </location>
</feature>
<name>A0AAE0EY93_9CHLO</name>
<keyword evidence="3" id="KW-1185">Reference proteome</keyword>
<gene>
    <name evidence="2" type="ORF">CYMTET_45207</name>
</gene>
<reference evidence="2 3" key="1">
    <citation type="journal article" date="2015" name="Genome Biol. Evol.">
        <title>Comparative Genomics of a Bacterivorous Green Alga Reveals Evolutionary Causalities and Consequences of Phago-Mixotrophic Mode of Nutrition.</title>
        <authorList>
            <person name="Burns J.A."/>
            <person name="Paasch A."/>
            <person name="Narechania A."/>
            <person name="Kim E."/>
        </authorList>
    </citation>
    <scope>NUCLEOTIDE SEQUENCE [LARGE SCALE GENOMIC DNA]</scope>
    <source>
        <strain evidence="2 3">PLY_AMNH</strain>
    </source>
</reference>
<organism evidence="2 3">
    <name type="scientific">Cymbomonas tetramitiformis</name>
    <dbReference type="NCBI Taxonomy" id="36881"/>
    <lineage>
        <taxon>Eukaryota</taxon>
        <taxon>Viridiplantae</taxon>
        <taxon>Chlorophyta</taxon>
        <taxon>Pyramimonadophyceae</taxon>
        <taxon>Pyramimonadales</taxon>
        <taxon>Pyramimonadaceae</taxon>
        <taxon>Cymbomonas</taxon>
    </lineage>
</organism>
<proteinExistence type="predicted"/>
<dbReference type="Proteomes" id="UP001190700">
    <property type="component" value="Unassembled WGS sequence"/>
</dbReference>
<protein>
    <submittedName>
        <fullName evidence="2">Uncharacterized protein</fullName>
    </submittedName>
</protein>
<evidence type="ECO:0000313" key="3">
    <source>
        <dbReference type="Proteomes" id="UP001190700"/>
    </source>
</evidence>
<dbReference type="EMBL" id="LGRX02030904">
    <property type="protein sequence ID" value="KAK3245211.1"/>
    <property type="molecule type" value="Genomic_DNA"/>
</dbReference>
<dbReference type="AlphaFoldDB" id="A0AAE0EY93"/>
<evidence type="ECO:0000313" key="2">
    <source>
        <dbReference type="EMBL" id="KAK3245211.1"/>
    </source>
</evidence>
<evidence type="ECO:0000256" key="1">
    <source>
        <dbReference type="SAM" id="MobiDB-lite"/>
    </source>
</evidence>